<keyword evidence="1" id="KW-0732">Signal</keyword>
<dbReference type="Pfam" id="PF01847">
    <property type="entry name" value="VHL"/>
    <property type="match status" value="1"/>
</dbReference>
<evidence type="ECO:0000313" key="3">
    <source>
        <dbReference type="EMBL" id="EAY24858.1"/>
    </source>
</evidence>
<dbReference type="OrthoDB" id="9805017at2"/>
<dbReference type="InterPro" id="IPR024053">
    <property type="entry name" value="VHL_beta_dom"/>
</dbReference>
<dbReference type="InterPro" id="IPR037140">
    <property type="entry name" value="VHL_beta_dom_sf"/>
</dbReference>
<reference evidence="3 4" key="1">
    <citation type="submission" date="2007-01" db="EMBL/GenBank/DDBJ databases">
        <authorList>
            <person name="Haygood M."/>
            <person name="Podell S."/>
            <person name="Anderson C."/>
            <person name="Hopkinson B."/>
            <person name="Roe K."/>
            <person name="Barbeau K."/>
            <person name="Gaasterland T."/>
            <person name="Ferriera S."/>
            <person name="Johnson J."/>
            <person name="Kravitz S."/>
            <person name="Beeson K."/>
            <person name="Sutton G."/>
            <person name="Rogers Y.-H."/>
            <person name="Friedman R."/>
            <person name="Frazier M."/>
            <person name="Venter J.C."/>
        </authorList>
    </citation>
    <scope>NUCLEOTIDE SEQUENCE [LARGE SCALE GENOMIC DNA]</scope>
    <source>
        <strain evidence="3 4">ATCC 23134</strain>
    </source>
</reference>
<evidence type="ECO:0000256" key="1">
    <source>
        <dbReference type="SAM" id="SignalP"/>
    </source>
</evidence>
<dbReference type="EMBL" id="AAWS01000060">
    <property type="protein sequence ID" value="EAY24858.1"/>
    <property type="molecule type" value="Genomic_DNA"/>
</dbReference>
<name>A1ZXT0_MICM2</name>
<proteinExistence type="predicted"/>
<comment type="caution">
    <text evidence="3">The sequence shown here is derived from an EMBL/GenBank/DDBJ whole genome shotgun (WGS) entry which is preliminary data.</text>
</comment>
<evidence type="ECO:0000313" key="4">
    <source>
        <dbReference type="Proteomes" id="UP000004095"/>
    </source>
</evidence>
<dbReference type="InterPro" id="IPR036208">
    <property type="entry name" value="VHL_sf"/>
</dbReference>
<sequence length="329" mass="38198">MRIFILLLISYCTHFNSVFAQKAQSLSDYKIHNLSGFQVYVQKTALTQHPHFTKQAVSLLKQKLLTISKLPLKRPAEKHLKTVRIFMDWSANTQKAAQYHISKQWLMNNGYIPEMAKAVHISSIQNFVNWSKQNQPEMILHELAHAYHDQVLGDGHKGIKQAYDKAMKLKLYESVGYDAGNGSKVTKAKAYGANNHHEYFAELTEAFFGKNDYYPFTRKDLKFHDPKAYALLTKIWQDKKLSTHVNTSSKKSQQSSKRATLLLKNKSNGLLYVYWVDFHGKEIFYFKIRAGQEVKQATYIKHLWRLKNTEGHLVKELRPSQSYQKVVID</sequence>
<organism evidence="3 4">
    <name type="scientific">Microscilla marina ATCC 23134</name>
    <dbReference type="NCBI Taxonomy" id="313606"/>
    <lineage>
        <taxon>Bacteria</taxon>
        <taxon>Pseudomonadati</taxon>
        <taxon>Bacteroidota</taxon>
        <taxon>Cytophagia</taxon>
        <taxon>Cytophagales</taxon>
        <taxon>Microscillaceae</taxon>
        <taxon>Microscilla</taxon>
    </lineage>
</organism>
<feature type="signal peptide" evidence="1">
    <location>
        <begin position="1"/>
        <end position="20"/>
    </location>
</feature>
<dbReference type="eggNOG" id="COG0222">
    <property type="taxonomic scope" value="Bacteria"/>
</dbReference>
<dbReference type="Gene3D" id="3.40.390.10">
    <property type="entry name" value="Collagenase (Catalytic Domain)"/>
    <property type="match status" value="1"/>
</dbReference>
<dbReference type="InterPro" id="IPR024079">
    <property type="entry name" value="MetalloPept_cat_dom_sf"/>
</dbReference>
<evidence type="ECO:0000259" key="2">
    <source>
        <dbReference type="Pfam" id="PF01847"/>
    </source>
</evidence>
<gene>
    <name evidence="3" type="ORF">M23134_06750</name>
</gene>
<protein>
    <recommendedName>
        <fullName evidence="2">von Hippel-Lindau disease tumour suppressor beta domain-containing protein</fullName>
    </recommendedName>
</protein>
<feature type="domain" description="von Hippel-Lindau disease tumour suppressor beta" evidence="2">
    <location>
        <begin position="252"/>
        <end position="310"/>
    </location>
</feature>
<feature type="chain" id="PRO_5002641748" description="von Hippel-Lindau disease tumour suppressor beta domain-containing protein" evidence="1">
    <location>
        <begin position="21"/>
        <end position="329"/>
    </location>
</feature>
<dbReference type="GO" id="GO:0008237">
    <property type="term" value="F:metallopeptidase activity"/>
    <property type="evidence" value="ECO:0007669"/>
    <property type="project" value="InterPro"/>
</dbReference>
<accession>A1ZXT0</accession>
<keyword evidence="4" id="KW-1185">Reference proteome</keyword>
<dbReference type="SUPFAM" id="SSF49468">
    <property type="entry name" value="VHL"/>
    <property type="match status" value="1"/>
</dbReference>
<dbReference type="Proteomes" id="UP000004095">
    <property type="component" value="Unassembled WGS sequence"/>
</dbReference>
<dbReference type="SUPFAM" id="SSF55486">
    <property type="entry name" value="Metalloproteases ('zincins'), catalytic domain"/>
    <property type="match status" value="1"/>
</dbReference>
<dbReference type="Gene3D" id="2.60.40.780">
    <property type="entry name" value="von Hippel-Lindau disease tumour suppressor, beta domain"/>
    <property type="match status" value="1"/>
</dbReference>
<dbReference type="AlphaFoldDB" id="A1ZXT0"/>
<dbReference type="RefSeq" id="WP_002704079.1">
    <property type="nucleotide sequence ID" value="NZ_AAWS01000060.1"/>
</dbReference>